<proteinExistence type="predicted"/>
<keyword evidence="1" id="KW-1185">Reference proteome</keyword>
<evidence type="ECO:0000313" key="2">
    <source>
        <dbReference type="WBParaSite" id="MhA1_Contig1403.frz3.gene1"/>
    </source>
</evidence>
<name>A0A1I8B4I6_MELHA</name>
<protein>
    <submittedName>
        <fullName evidence="2">Uncharacterized protein</fullName>
    </submittedName>
</protein>
<organism evidence="1 2">
    <name type="scientific">Meloidogyne hapla</name>
    <name type="common">Root-knot nematode worm</name>
    <dbReference type="NCBI Taxonomy" id="6305"/>
    <lineage>
        <taxon>Eukaryota</taxon>
        <taxon>Metazoa</taxon>
        <taxon>Ecdysozoa</taxon>
        <taxon>Nematoda</taxon>
        <taxon>Chromadorea</taxon>
        <taxon>Rhabditida</taxon>
        <taxon>Tylenchina</taxon>
        <taxon>Tylenchomorpha</taxon>
        <taxon>Tylenchoidea</taxon>
        <taxon>Meloidogynidae</taxon>
        <taxon>Meloidogyninae</taxon>
        <taxon>Meloidogyne</taxon>
    </lineage>
</organism>
<accession>A0A1I8B4I6</accession>
<reference evidence="2" key="1">
    <citation type="submission" date="2016-11" db="UniProtKB">
        <authorList>
            <consortium name="WormBaseParasite"/>
        </authorList>
    </citation>
    <scope>IDENTIFICATION</scope>
</reference>
<dbReference type="WBParaSite" id="MhA1_Contig1403.frz3.gene1">
    <property type="protein sequence ID" value="MhA1_Contig1403.frz3.gene1"/>
    <property type="gene ID" value="MhA1_Contig1403.frz3.gene1"/>
</dbReference>
<dbReference type="AlphaFoldDB" id="A0A1I8B4I6"/>
<sequence length="342" mass="41076">MTGYPLLNLFINFLAMNELTINDCHYIFGIYNNENIFYEFYDKIDNLFIKQKIEQFILNPFIINKNKKEMEGEKEREYIEDQIIEGDQVKQKHTEFFNEAKLKLKKKAHLQFKRVINLTFYYETEISEEDDFVYNRVKKISLTELTVLILILKEISIENLNMYENVELIKIIKDFTKFVLEDRANQFDEFFGKEFYNNLTEEISIFGYAEAYDIFEVKANLFMEEFKKSDYFRVYQVQIIYDGYIIANPELVINECKKVTIGTLEPNILKPKVPFYIFYYKLPKETKDKLQQTIINNYFINKFIHGITEYIDKDLIELIPLSKKLPLAPPQMHLKLVKEVKF</sequence>
<evidence type="ECO:0000313" key="1">
    <source>
        <dbReference type="Proteomes" id="UP000095281"/>
    </source>
</evidence>
<dbReference type="Proteomes" id="UP000095281">
    <property type="component" value="Unplaced"/>
</dbReference>